<keyword evidence="8" id="KW-1185">Reference proteome</keyword>
<dbReference type="InterPro" id="IPR020103">
    <property type="entry name" value="PsdUridine_synth_cat_dom_sf"/>
</dbReference>
<dbReference type="EMBL" id="CP001348">
    <property type="protein sequence ID" value="ACL74974.1"/>
    <property type="molecule type" value="Genomic_DNA"/>
</dbReference>
<dbReference type="Pfam" id="PF00849">
    <property type="entry name" value="PseudoU_synth_2"/>
    <property type="match status" value="1"/>
</dbReference>
<evidence type="ECO:0000256" key="3">
    <source>
        <dbReference type="PIRSR" id="PIRSR606225-1"/>
    </source>
</evidence>
<dbReference type="PANTHER" id="PTHR21600:SF44">
    <property type="entry name" value="RIBOSOMAL LARGE SUBUNIT PSEUDOURIDINE SYNTHASE D"/>
    <property type="match status" value="1"/>
</dbReference>
<sequence>MILERIISENEARKTLKHVLKNGLKLSERLIRKLKLQQKIYVNEHPERVNYIVKADDRLKVILDLEEECEHIEPQDIPLDVIYEDECMLVLNKQSGIVVHPTSYHPDNTIANGIVYYLKQKGVTKKVRPVSRLDRETSGIIIFAKNQFTQEMLIQQMHNNLFKKEYLGIVQGIPQNNEGTINLPIARKPGSIMLRHISEEGAPSITHYKILKTFPSHNSALLSFKLETGRTHQIRVHCKAMGFPIYGDTLYSDNTNLFISRQALHSYRTEIIHPVTLKGVIFKAELPSDISGLLEILSK</sequence>
<dbReference type="EC" id="5.4.99.-" evidence="5"/>
<dbReference type="HOGENOM" id="CLU_016902_8_2_9"/>
<dbReference type="AlphaFoldDB" id="B8I750"/>
<evidence type="ECO:0000256" key="4">
    <source>
        <dbReference type="PROSITE-ProRule" id="PRU00182"/>
    </source>
</evidence>
<evidence type="ECO:0000259" key="6">
    <source>
        <dbReference type="Pfam" id="PF00849"/>
    </source>
</evidence>
<dbReference type="InterPro" id="IPR006225">
    <property type="entry name" value="PsdUridine_synth_RluC/D"/>
</dbReference>
<feature type="domain" description="Pseudouridine synthase RsuA/RluA-like" evidence="6">
    <location>
        <begin position="89"/>
        <end position="239"/>
    </location>
</feature>
<organism evidence="7 8">
    <name type="scientific">Ruminiclostridium cellulolyticum (strain ATCC 35319 / DSM 5812 / JCM 6584 / H10)</name>
    <name type="common">Clostridium cellulolyticum</name>
    <dbReference type="NCBI Taxonomy" id="394503"/>
    <lineage>
        <taxon>Bacteria</taxon>
        <taxon>Bacillati</taxon>
        <taxon>Bacillota</taxon>
        <taxon>Clostridia</taxon>
        <taxon>Eubacteriales</taxon>
        <taxon>Oscillospiraceae</taxon>
        <taxon>Ruminiclostridium</taxon>
    </lineage>
</organism>
<dbReference type="GO" id="GO:0003723">
    <property type="term" value="F:RNA binding"/>
    <property type="evidence" value="ECO:0007669"/>
    <property type="project" value="UniProtKB-KW"/>
</dbReference>
<feature type="active site" evidence="3">
    <location>
        <position position="134"/>
    </location>
</feature>
<dbReference type="OrthoDB" id="9807829at2"/>
<comment type="similarity">
    <text evidence="2 5">Belongs to the pseudouridine synthase RluA family.</text>
</comment>
<dbReference type="SUPFAM" id="SSF55120">
    <property type="entry name" value="Pseudouridine synthase"/>
    <property type="match status" value="1"/>
</dbReference>
<keyword evidence="5" id="KW-0413">Isomerase</keyword>
<gene>
    <name evidence="7" type="ordered locus">Ccel_0593</name>
</gene>
<evidence type="ECO:0000313" key="7">
    <source>
        <dbReference type="EMBL" id="ACL74974.1"/>
    </source>
</evidence>
<dbReference type="Gene3D" id="3.30.2350.10">
    <property type="entry name" value="Pseudouridine synthase"/>
    <property type="match status" value="1"/>
</dbReference>
<dbReference type="CDD" id="cd02869">
    <property type="entry name" value="PseudoU_synth_RluA_like"/>
    <property type="match status" value="1"/>
</dbReference>
<evidence type="ECO:0000256" key="1">
    <source>
        <dbReference type="ARBA" id="ARBA00000073"/>
    </source>
</evidence>
<dbReference type="GO" id="GO:0000455">
    <property type="term" value="P:enzyme-directed rRNA pseudouridine synthesis"/>
    <property type="evidence" value="ECO:0007669"/>
    <property type="project" value="TreeGrafter"/>
</dbReference>
<dbReference type="Proteomes" id="UP000001349">
    <property type="component" value="Chromosome"/>
</dbReference>
<accession>B8I750</accession>
<reference evidence="7 8" key="1">
    <citation type="submission" date="2009-01" db="EMBL/GenBank/DDBJ databases">
        <title>Complete sequence of Clostridium cellulolyticum H10.</title>
        <authorList>
            <consortium name="US DOE Joint Genome Institute"/>
            <person name="Lucas S."/>
            <person name="Copeland A."/>
            <person name="Lapidus A."/>
            <person name="Glavina del Rio T."/>
            <person name="Dalin E."/>
            <person name="Tice H."/>
            <person name="Bruce D."/>
            <person name="Goodwin L."/>
            <person name="Pitluck S."/>
            <person name="Chertkov O."/>
            <person name="Saunders E."/>
            <person name="Brettin T."/>
            <person name="Detter J.C."/>
            <person name="Han C."/>
            <person name="Larimer F."/>
            <person name="Land M."/>
            <person name="Hauser L."/>
            <person name="Kyrpides N."/>
            <person name="Ivanova N."/>
            <person name="Zhou J."/>
            <person name="Richardson P."/>
        </authorList>
    </citation>
    <scope>NUCLEOTIDE SEQUENCE [LARGE SCALE GENOMIC DNA]</scope>
    <source>
        <strain evidence="8">ATCC 35319 / DSM 5812 / JCM 6584 / H10</strain>
    </source>
</reference>
<dbReference type="InterPro" id="IPR050188">
    <property type="entry name" value="RluA_PseudoU_synthase"/>
</dbReference>
<dbReference type="InterPro" id="IPR006145">
    <property type="entry name" value="PsdUridine_synth_RsuA/RluA"/>
</dbReference>
<keyword evidence="4" id="KW-0694">RNA-binding</keyword>
<dbReference type="RefSeq" id="WP_015924143.1">
    <property type="nucleotide sequence ID" value="NC_011898.1"/>
</dbReference>
<dbReference type="STRING" id="394503.Ccel_0593"/>
<dbReference type="PANTHER" id="PTHR21600">
    <property type="entry name" value="MITOCHONDRIAL RNA PSEUDOURIDINE SYNTHASE"/>
    <property type="match status" value="1"/>
</dbReference>
<dbReference type="eggNOG" id="COG0564">
    <property type="taxonomic scope" value="Bacteria"/>
</dbReference>
<protein>
    <recommendedName>
        <fullName evidence="5">Pseudouridine synthase</fullName>
        <ecNumber evidence="5">5.4.99.-</ecNumber>
    </recommendedName>
</protein>
<evidence type="ECO:0000313" key="8">
    <source>
        <dbReference type="Proteomes" id="UP000001349"/>
    </source>
</evidence>
<dbReference type="PROSITE" id="PS50889">
    <property type="entry name" value="S4"/>
    <property type="match status" value="1"/>
</dbReference>
<evidence type="ECO:0000256" key="2">
    <source>
        <dbReference type="ARBA" id="ARBA00010876"/>
    </source>
</evidence>
<evidence type="ECO:0000256" key="5">
    <source>
        <dbReference type="RuleBase" id="RU362028"/>
    </source>
</evidence>
<name>B8I750_RUMCH</name>
<dbReference type="KEGG" id="cce:Ccel_0593"/>
<comment type="catalytic activity">
    <reaction evidence="1 5">
        <text>a uridine in RNA = a pseudouridine in RNA</text>
        <dbReference type="Rhea" id="RHEA:48348"/>
        <dbReference type="Rhea" id="RHEA-COMP:12068"/>
        <dbReference type="Rhea" id="RHEA-COMP:12069"/>
        <dbReference type="ChEBI" id="CHEBI:65314"/>
        <dbReference type="ChEBI" id="CHEBI:65315"/>
    </reaction>
</comment>
<proteinExistence type="inferred from homology"/>
<dbReference type="GO" id="GO:0009982">
    <property type="term" value="F:pseudouridine synthase activity"/>
    <property type="evidence" value="ECO:0007669"/>
    <property type="project" value="InterPro"/>
</dbReference>
<dbReference type="GO" id="GO:0140098">
    <property type="term" value="F:catalytic activity, acting on RNA"/>
    <property type="evidence" value="ECO:0007669"/>
    <property type="project" value="UniProtKB-ARBA"/>
</dbReference>
<comment type="function">
    <text evidence="5">Responsible for synthesis of pseudouridine from uracil.</text>
</comment>
<dbReference type="NCBIfam" id="TIGR00005">
    <property type="entry name" value="rluA_subfam"/>
    <property type="match status" value="1"/>
</dbReference>